<evidence type="ECO:0000313" key="1">
    <source>
        <dbReference type="EMBL" id="CAD7579748.1"/>
    </source>
</evidence>
<dbReference type="Gene3D" id="3.90.1170.40">
    <property type="entry name" value="Molybdopterin biosynthesis MoaE subunit"/>
    <property type="match status" value="1"/>
</dbReference>
<protein>
    <submittedName>
        <fullName evidence="1">(California timema) hypothetical protein</fullName>
    </submittedName>
</protein>
<dbReference type="CDD" id="cd00756">
    <property type="entry name" value="MoaE"/>
    <property type="match status" value="1"/>
</dbReference>
<dbReference type="Pfam" id="PF02391">
    <property type="entry name" value="MoaE"/>
    <property type="match status" value="1"/>
</dbReference>
<dbReference type="SUPFAM" id="SSF54690">
    <property type="entry name" value="Molybdopterin synthase subunit MoaE"/>
    <property type="match status" value="1"/>
</dbReference>
<dbReference type="AlphaFoldDB" id="A0A7R9JI55"/>
<proteinExistence type="predicted"/>
<organism evidence="1">
    <name type="scientific">Timema californicum</name>
    <name type="common">California timema</name>
    <name type="synonym">Walking stick</name>
    <dbReference type="NCBI Taxonomy" id="61474"/>
    <lineage>
        <taxon>Eukaryota</taxon>
        <taxon>Metazoa</taxon>
        <taxon>Ecdysozoa</taxon>
        <taxon>Arthropoda</taxon>
        <taxon>Hexapoda</taxon>
        <taxon>Insecta</taxon>
        <taxon>Pterygota</taxon>
        <taxon>Neoptera</taxon>
        <taxon>Polyneoptera</taxon>
        <taxon>Phasmatodea</taxon>
        <taxon>Timematodea</taxon>
        <taxon>Timematoidea</taxon>
        <taxon>Timematidae</taxon>
        <taxon>Timema</taxon>
    </lineage>
</organism>
<dbReference type="GO" id="GO:0006777">
    <property type="term" value="P:Mo-molybdopterin cofactor biosynthetic process"/>
    <property type="evidence" value="ECO:0007669"/>
    <property type="project" value="InterPro"/>
</dbReference>
<sequence>MLLIYCLDMIRLIDERMDSTKLTNVKLSVEEISDLVASQSCGAISLFVGTTRDNFHDKKVVHLEYEAYEPMAEKALKTICRDIREKWKVENIAIYHR</sequence>
<dbReference type="EMBL" id="OE193664">
    <property type="protein sequence ID" value="CAD7579748.1"/>
    <property type="molecule type" value="Genomic_DNA"/>
</dbReference>
<dbReference type="InterPro" id="IPR036563">
    <property type="entry name" value="MoaE_sf"/>
</dbReference>
<gene>
    <name evidence="1" type="ORF">TCMB3V08_LOCUS12281</name>
</gene>
<name>A0A7R9JI55_TIMCA</name>
<dbReference type="InterPro" id="IPR003448">
    <property type="entry name" value="Mopterin_biosynth_MoaE"/>
</dbReference>
<dbReference type="PANTHER" id="PTHR23404">
    <property type="entry name" value="MOLYBDOPTERIN SYNTHASE RELATED"/>
    <property type="match status" value="1"/>
</dbReference>
<accession>A0A7R9JI55</accession>
<reference evidence="1" key="1">
    <citation type="submission" date="2020-11" db="EMBL/GenBank/DDBJ databases">
        <authorList>
            <person name="Tran Van P."/>
        </authorList>
    </citation>
    <scope>NUCLEOTIDE SEQUENCE</scope>
</reference>